<accession>D5G8Y0</accession>
<dbReference type="HOGENOM" id="CLU_2851344_0_0_1"/>
<evidence type="ECO:0000313" key="1">
    <source>
        <dbReference type="EMBL" id="CAZ80973.1"/>
    </source>
</evidence>
<sequence length="65" mass="7611">MFGLSVGRSVGRWGAYCACRFESFEILERTVTVSFLPVWEERFTWVHWWGPWEGRNGLGSFSHVL</sequence>
<organism evidence="1 2">
    <name type="scientific">Tuber melanosporum (strain Mel28)</name>
    <name type="common">Perigord black truffle</name>
    <dbReference type="NCBI Taxonomy" id="656061"/>
    <lineage>
        <taxon>Eukaryota</taxon>
        <taxon>Fungi</taxon>
        <taxon>Dikarya</taxon>
        <taxon>Ascomycota</taxon>
        <taxon>Pezizomycotina</taxon>
        <taxon>Pezizomycetes</taxon>
        <taxon>Pezizales</taxon>
        <taxon>Tuberaceae</taxon>
        <taxon>Tuber</taxon>
    </lineage>
</organism>
<proteinExistence type="predicted"/>
<evidence type="ECO:0000313" key="2">
    <source>
        <dbReference type="Proteomes" id="UP000006911"/>
    </source>
</evidence>
<name>D5G8Y0_TUBMM</name>
<dbReference type="KEGG" id="tml:GSTUM_00004891001"/>
<keyword evidence="2" id="KW-1185">Reference proteome</keyword>
<dbReference type="Proteomes" id="UP000006911">
    <property type="component" value="Unassembled WGS sequence"/>
</dbReference>
<dbReference type="AlphaFoldDB" id="D5G8Y0"/>
<reference evidence="1 2" key="1">
    <citation type="journal article" date="2010" name="Nature">
        <title>Perigord black truffle genome uncovers evolutionary origins and mechanisms of symbiosis.</title>
        <authorList>
            <person name="Martin F."/>
            <person name="Kohler A."/>
            <person name="Murat C."/>
            <person name="Balestrini R."/>
            <person name="Coutinho P.M."/>
            <person name="Jaillon O."/>
            <person name="Montanini B."/>
            <person name="Morin E."/>
            <person name="Noel B."/>
            <person name="Percudani R."/>
            <person name="Porcel B."/>
            <person name="Rubini A."/>
            <person name="Amicucci A."/>
            <person name="Amselem J."/>
            <person name="Anthouard V."/>
            <person name="Arcioni S."/>
            <person name="Artiguenave F."/>
            <person name="Aury J.M."/>
            <person name="Ballario P."/>
            <person name="Bolchi A."/>
            <person name="Brenna A."/>
            <person name="Brun A."/>
            <person name="Buee M."/>
            <person name="Cantarel B."/>
            <person name="Chevalier G."/>
            <person name="Couloux A."/>
            <person name="Da Silva C."/>
            <person name="Denoeud F."/>
            <person name="Duplessis S."/>
            <person name="Ghignone S."/>
            <person name="Hilselberger B."/>
            <person name="Iotti M."/>
            <person name="Marcais B."/>
            <person name="Mello A."/>
            <person name="Miranda M."/>
            <person name="Pacioni G."/>
            <person name="Quesneville H."/>
            <person name="Riccioni C."/>
            <person name="Ruotolo R."/>
            <person name="Splivallo R."/>
            <person name="Stocchi V."/>
            <person name="Tisserant E."/>
            <person name="Viscomi A.R."/>
            <person name="Zambonelli A."/>
            <person name="Zampieri E."/>
            <person name="Henrissat B."/>
            <person name="Lebrun M.H."/>
            <person name="Paolocci F."/>
            <person name="Bonfante P."/>
            <person name="Ottonello S."/>
            <person name="Wincker P."/>
        </authorList>
    </citation>
    <scope>NUCLEOTIDE SEQUENCE [LARGE SCALE GENOMIC DNA]</scope>
    <source>
        <strain evidence="1 2">Mel28</strain>
    </source>
</reference>
<dbReference type="EMBL" id="FN430053">
    <property type="protein sequence ID" value="CAZ80973.1"/>
    <property type="molecule type" value="Genomic_DNA"/>
</dbReference>
<dbReference type="GeneID" id="9181256"/>
<dbReference type="RefSeq" id="XP_002836782.1">
    <property type="nucleotide sequence ID" value="XM_002836736.1"/>
</dbReference>
<protein>
    <submittedName>
        <fullName evidence="1">(Perigord truffle) hypothetical protein</fullName>
    </submittedName>
</protein>
<gene>
    <name evidence="1" type="ORF">GSTUM_00004891001</name>
</gene>
<dbReference type="InParanoid" id="D5G8Y0"/>